<dbReference type="GO" id="GO:0047429">
    <property type="term" value="F:nucleoside triphosphate diphosphatase activity"/>
    <property type="evidence" value="ECO:0007669"/>
    <property type="project" value="InterPro"/>
</dbReference>
<evidence type="ECO:0000313" key="2">
    <source>
        <dbReference type="EMBL" id="BBD09719.1"/>
    </source>
</evidence>
<dbReference type="NCBIfam" id="TIGR00444">
    <property type="entry name" value="mazG"/>
    <property type="match status" value="1"/>
</dbReference>
<protein>
    <submittedName>
        <fullName evidence="2">MazG family protein</fullName>
    </submittedName>
</protein>
<evidence type="ECO:0000259" key="1">
    <source>
        <dbReference type="Pfam" id="PF03819"/>
    </source>
</evidence>
<dbReference type="EMBL" id="AP017378">
    <property type="protein sequence ID" value="BBD09719.1"/>
    <property type="molecule type" value="Genomic_DNA"/>
</dbReference>
<dbReference type="SUPFAM" id="SSF101386">
    <property type="entry name" value="all-alpha NTP pyrophosphatases"/>
    <property type="match status" value="2"/>
</dbReference>
<dbReference type="InterPro" id="IPR011551">
    <property type="entry name" value="NTP_PyrPHydrolase_MazG"/>
</dbReference>
<dbReference type="GO" id="GO:0046081">
    <property type="term" value="P:dUTP catabolic process"/>
    <property type="evidence" value="ECO:0007669"/>
    <property type="project" value="TreeGrafter"/>
</dbReference>
<dbReference type="InterPro" id="IPR004518">
    <property type="entry name" value="MazG-like_dom"/>
</dbReference>
<dbReference type="PANTHER" id="PTHR30522:SF0">
    <property type="entry name" value="NUCLEOSIDE TRIPHOSPHATE PYROPHOSPHOHYDROLASE"/>
    <property type="match status" value="1"/>
</dbReference>
<dbReference type="RefSeq" id="WP_126380743.1">
    <property type="nucleotide sequence ID" value="NZ_AP017378.1"/>
</dbReference>
<name>A0A2Z6B2H6_9BACT</name>
<dbReference type="InterPro" id="IPR048015">
    <property type="entry name" value="NTP-PPase_MazG-like_N"/>
</dbReference>
<dbReference type="GO" id="GO:0046052">
    <property type="term" value="P:UTP catabolic process"/>
    <property type="evidence" value="ECO:0007669"/>
    <property type="project" value="TreeGrafter"/>
</dbReference>
<reference evidence="2 3" key="1">
    <citation type="journal article" date="2018" name="Sci. Adv.">
        <title>Multi-heme cytochromes provide a pathway for survival in energy-limited environments.</title>
        <authorList>
            <person name="Deng X."/>
            <person name="Dohmae N."/>
            <person name="Nealson K.H."/>
            <person name="Hashimoto K."/>
            <person name="Okamoto A."/>
        </authorList>
    </citation>
    <scope>NUCLEOTIDE SEQUENCE [LARGE SCALE GENOMIC DNA]</scope>
    <source>
        <strain evidence="2 3">IS5</strain>
    </source>
</reference>
<dbReference type="NCBIfam" id="NF007113">
    <property type="entry name" value="PRK09562.1"/>
    <property type="match status" value="1"/>
</dbReference>
<dbReference type="CDD" id="cd11529">
    <property type="entry name" value="NTP-PPase_MazG_Cterm"/>
    <property type="match status" value="1"/>
</dbReference>
<dbReference type="GO" id="GO:0046061">
    <property type="term" value="P:dATP catabolic process"/>
    <property type="evidence" value="ECO:0007669"/>
    <property type="project" value="TreeGrafter"/>
</dbReference>
<gene>
    <name evidence="2" type="ORF">DFE_2993</name>
</gene>
<feature type="domain" description="NTP pyrophosphohydrolase MazG-like" evidence="1">
    <location>
        <begin position="39"/>
        <end position="120"/>
    </location>
</feature>
<dbReference type="GO" id="GO:0046076">
    <property type="term" value="P:dTTP catabolic process"/>
    <property type="evidence" value="ECO:0007669"/>
    <property type="project" value="TreeGrafter"/>
</dbReference>
<dbReference type="Pfam" id="PF03819">
    <property type="entry name" value="MazG"/>
    <property type="match status" value="1"/>
</dbReference>
<dbReference type="Proteomes" id="UP000269883">
    <property type="component" value="Chromosome"/>
</dbReference>
<sequence>MTDTKDDVSVKDHGEALSELMEVIASLLGPGGCPWDQKQTPQTMTDYVIEEAFELVEAIRADAPEFGTEATRSEVKEELGDVAFLLLFLATLYEREGSFNLSESLRYSAAKMIRRHPHVFGDLKLKNQEELLSNWEKIKRNENTEDDEAPKRVYGSLPKGLPPMLKAYRINSKAARAGFTWETDDDQAGQLTSEWKEWEEAKASGDQARMEEEFGDYLFTLIEYGRRHGIKANSSLDGANNKFLSRFNQMEDVVRDKGKDIPDLSLDELNKIWDAVKKK</sequence>
<dbReference type="InterPro" id="IPR048011">
    <property type="entry name" value="NTP-PPase_MazG-like_C"/>
</dbReference>
<dbReference type="PANTHER" id="PTHR30522">
    <property type="entry name" value="NUCLEOSIDE TRIPHOSPHATE PYROPHOSPHOHYDROLASE"/>
    <property type="match status" value="1"/>
</dbReference>
<proteinExistence type="predicted"/>
<dbReference type="GO" id="GO:0006203">
    <property type="term" value="P:dGTP catabolic process"/>
    <property type="evidence" value="ECO:0007669"/>
    <property type="project" value="TreeGrafter"/>
</dbReference>
<dbReference type="KEGG" id="dfl:DFE_2993"/>
<dbReference type="Gene3D" id="1.10.287.1080">
    <property type="entry name" value="MazG-like"/>
    <property type="match status" value="2"/>
</dbReference>
<dbReference type="GO" id="GO:0046047">
    <property type="term" value="P:TTP catabolic process"/>
    <property type="evidence" value="ECO:0007669"/>
    <property type="project" value="TreeGrafter"/>
</dbReference>
<evidence type="ECO:0000313" key="3">
    <source>
        <dbReference type="Proteomes" id="UP000269883"/>
    </source>
</evidence>
<keyword evidence="3" id="KW-1185">Reference proteome</keyword>
<dbReference type="CDD" id="cd11528">
    <property type="entry name" value="NTP-PPase_MazG_Nterm"/>
    <property type="match status" value="1"/>
</dbReference>
<accession>A0A2Z6B2H6</accession>
<organism evidence="2 3">
    <name type="scientific">Desulfovibrio ferrophilus</name>
    <dbReference type="NCBI Taxonomy" id="241368"/>
    <lineage>
        <taxon>Bacteria</taxon>
        <taxon>Pseudomonadati</taxon>
        <taxon>Thermodesulfobacteriota</taxon>
        <taxon>Desulfovibrionia</taxon>
        <taxon>Desulfovibrionales</taxon>
        <taxon>Desulfovibrionaceae</taxon>
        <taxon>Desulfovibrio</taxon>
    </lineage>
</organism>
<dbReference type="AlphaFoldDB" id="A0A2Z6B2H6"/>
<dbReference type="OrthoDB" id="9808939at2"/>